<evidence type="ECO:0000256" key="4">
    <source>
        <dbReference type="ARBA" id="ARBA00022827"/>
    </source>
</evidence>
<dbReference type="PROSITE" id="PS00862">
    <property type="entry name" value="OX2_COVAL_FAD"/>
    <property type="match status" value="1"/>
</dbReference>
<dbReference type="InterPro" id="IPR006093">
    <property type="entry name" value="Oxy_OxRdtase_FAD_BS"/>
</dbReference>
<organism evidence="7 8">
    <name type="scientific">Fusarium heterosporum</name>
    <dbReference type="NCBI Taxonomy" id="42747"/>
    <lineage>
        <taxon>Eukaryota</taxon>
        <taxon>Fungi</taxon>
        <taxon>Dikarya</taxon>
        <taxon>Ascomycota</taxon>
        <taxon>Pezizomycotina</taxon>
        <taxon>Sordariomycetes</taxon>
        <taxon>Hypocreomycetidae</taxon>
        <taxon>Hypocreales</taxon>
        <taxon>Nectriaceae</taxon>
        <taxon>Fusarium</taxon>
        <taxon>Fusarium heterosporum species complex</taxon>
    </lineage>
</organism>
<accession>A0A8H5T6V8</accession>
<dbReference type="Gene3D" id="3.30.43.10">
    <property type="entry name" value="Uridine Diphospho-n-acetylenolpyruvylglucosamine Reductase, domain 2"/>
    <property type="match status" value="1"/>
</dbReference>
<dbReference type="GO" id="GO:0016491">
    <property type="term" value="F:oxidoreductase activity"/>
    <property type="evidence" value="ECO:0007669"/>
    <property type="project" value="UniProtKB-KW"/>
</dbReference>
<comment type="caution">
    <text evidence="7">The sequence shown here is derived from an EMBL/GenBank/DDBJ whole genome shotgun (WGS) entry which is preliminary data.</text>
</comment>
<evidence type="ECO:0000256" key="3">
    <source>
        <dbReference type="ARBA" id="ARBA00022630"/>
    </source>
</evidence>
<dbReference type="InterPro" id="IPR016169">
    <property type="entry name" value="FAD-bd_PCMH_sub2"/>
</dbReference>
<dbReference type="Gene3D" id="3.30.465.10">
    <property type="match status" value="1"/>
</dbReference>
<keyword evidence="8" id="KW-1185">Reference proteome</keyword>
<dbReference type="PANTHER" id="PTHR42973:SF39">
    <property type="entry name" value="FAD-BINDING PCMH-TYPE DOMAIN-CONTAINING PROTEIN"/>
    <property type="match status" value="1"/>
</dbReference>
<dbReference type="OrthoDB" id="415825at2759"/>
<evidence type="ECO:0000313" key="8">
    <source>
        <dbReference type="Proteomes" id="UP000567885"/>
    </source>
</evidence>
<reference evidence="7 8" key="1">
    <citation type="submission" date="2020-05" db="EMBL/GenBank/DDBJ databases">
        <title>Identification and distribution of gene clusters putatively required for synthesis of sphingolipid metabolism inhibitors in phylogenetically diverse species of the filamentous fungus Fusarium.</title>
        <authorList>
            <person name="Kim H.-S."/>
            <person name="Busman M."/>
            <person name="Brown D.W."/>
            <person name="Divon H."/>
            <person name="Uhlig S."/>
            <person name="Proctor R.H."/>
        </authorList>
    </citation>
    <scope>NUCLEOTIDE SEQUENCE [LARGE SCALE GENOMIC DNA]</scope>
    <source>
        <strain evidence="7 8">NRRL 20693</strain>
    </source>
</reference>
<dbReference type="InterPro" id="IPR006094">
    <property type="entry name" value="Oxid_FAD_bind_N"/>
</dbReference>
<dbReference type="PROSITE" id="PS51387">
    <property type="entry name" value="FAD_PCMH"/>
    <property type="match status" value="1"/>
</dbReference>
<dbReference type="InterPro" id="IPR050416">
    <property type="entry name" value="FAD-linked_Oxidoreductase"/>
</dbReference>
<keyword evidence="5" id="KW-0560">Oxidoreductase</keyword>
<evidence type="ECO:0000313" key="7">
    <source>
        <dbReference type="EMBL" id="KAF5663720.1"/>
    </source>
</evidence>
<evidence type="ECO:0000256" key="1">
    <source>
        <dbReference type="ARBA" id="ARBA00001974"/>
    </source>
</evidence>
<proteinExistence type="inferred from homology"/>
<feature type="domain" description="FAD-binding PCMH-type" evidence="6">
    <location>
        <begin position="32"/>
        <end position="204"/>
    </location>
</feature>
<evidence type="ECO:0000256" key="5">
    <source>
        <dbReference type="ARBA" id="ARBA00023002"/>
    </source>
</evidence>
<evidence type="ECO:0000259" key="6">
    <source>
        <dbReference type="PROSITE" id="PS51387"/>
    </source>
</evidence>
<dbReference type="AlphaFoldDB" id="A0A8H5T6V8"/>
<keyword evidence="4" id="KW-0274">FAD</keyword>
<protein>
    <submittedName>
        <fullName evidence="7">6-hydroxy-D-nicotine oxidase</fullName>
    </submittedName>
</protein>
<dbReference type="SUPFAM" id="SSF56176">
    <property type="entry name" value="FAD-binding/transporter-associated domain-like"/>
    <property type="match status" value="1"/>
</dbReference>
<sequence>MTASISGFESLQCDFTVPNDSTPKLSRWSDTNVDRPALIVTPKNEHDIQTAICIAKDNKLTIVTGGGGHGTFVSVDSKTLYLDMKHFKTIELNKEHQTARVGGGALVGEVLKALTVEGCYTPIPNSDAVGFVGCVLGSGNGVLIGLHGFMVDNIVSFRLVTAGGDILEVKSSSKGKELALFNALCGAGHGLAVVTEVTTSIYPLPALNLDEGDRIWTRTLIFPAPAIDVAAEAFLDLKSPLPEGYVTMAFARSPPGTPAAGAPIIVLNYQFFGPAEKGEKEAALLFQEELVGTAVMKITDLLPFVKMNYKNEVYNFHGGHKAIASARLYKTDLESIKSGFNRWLAATQEYPDAQQTALIMSAYNTAKSVENSSDKFAENRDRSLNVFIAFVTQEEKTRQAFTGIMNDIVAGYRKGDEGATPRSFPNNLRFEMELDEMFDEGRLQVLRDIKTTWDADGVFWSPYSEAG</sequence>
<gene>
    <name evidence="7" type="ORF">FHETE_7425</name>
</gene>
<dbReference type="InterPro" id="IPR016166">
    <property type="entry name" value="FAD-bd_PCMH"/>
</dbReference>
<name>A0A8H5T6V8_FUSHE</name>
<comment type="cofactor">
    <cofactor evidence="1">
        <name>FAD</name>
        <dbReference type="ChEBI" id="CHEBI:57692"/>
    </cofactor>
</comment>
<dbReference type="Pfam" id="PF01565">
    <property type="entry name" value="FAD_binding_4"/>
    <property type="match status" value="1"/>
</dbReference>
<evidence type="ECO:0000256" key="2">
    <source>
        <dbReference type="ARBA" id="ARBA00005466"/>
    </source>
</evidence>
<dbReference type="EMBL" id="JAAGWQ010000143">
    <property type="protein sequence ID" value="KAF5663720.1"/>
    <property type="molecule type" value="Genomic_DNA"/>
</dbReference>
<dbReference type="Proteomes" id="UP000567885">
    <property type="component" value="Unassembled WGS sequence"/>
</dbReference>
<dbReference type="Gene3D" id="3.40.462.20">
    <property type="match status" value="1"/>
</dbReference>
<dbReference type="GO" id="GO:0071949">
    <property type="term" value="F:FAD binding"/>
    <property type="evidence" value="ECO:0007669"/>
    <property type="project" value="InterPro"/>
</dbReference>
<dbReference type="InterPro" id="IPR036318">
    <property type="entry name" value="FAD-bd_PCMH-like_sf"/>
</dbReference>
<dbReference type="InterPro" id="IPR016167">
    <property type="entry name" value="FAD-bd_PCMH_sub1"/>
</dbReference>
<comment type="similarity">
    <text evidence="2">Belongs to the oxygen-dependent FAD-linked oxidoreductase family.</text>
</comment>
<dbReference type="PANTHER" id="PTHR42973">
    <property type="entry name" value="BINDING OXIDOREDUCTASE, PUTATIVE (AFU_ORTHOLOGUE AFUA_1G17690)-RELATED"/>
    <property type="match status" value="1"/>
</dbReference>
<keyword evidence="3" id="KW-0285">Flavoprotein</keyword>